<reference evidence="5" key="1">
    <citation type="submission" date="2013-03" db="EMBL/GenBank/DDBJ databases">
        <title>The Genome Sequence of Anopheles epiroticus epiroticus2.</title>
        <authorList>
            <consortium name="The Broad Institute Genomics Platform"/>
            <person name="Neafsey D.E."/>
            <person name="Howell P."/>
            <person name="Walker B."/>
            <person name="Young S.K."/>
            <person name="Zeng Q."/>
            <person name="Gargeya S."/>
            <person name="Fitzgerald M."/>
            <person name="Haas B."/>
            <person name="Abouelleil A."/>
            <person name="Allen A.W."/>
            <person name="Alvarado L."/>
            <person name="Arachchi H.M."/>
            <person name="Berlin A.M."/>
            <person name="Chapman S.B."/>
            <person name="Gainer-Dewar J."/>
            <person name="Goldberg J."/>
            <person name="Griggs A."/>
            <person name="Gujja S."/>
            <person name="Hansen M."/>
            <person name="Howarth C."/>
            <person name="Imamovic A."/>
            <person name="Ireland A."/>
            <person name="Larimer J."/>
            <person name="McCowan C."/>
            <person name="Murphy C."/>
            <person name="Pearson M."/>
            <person name="Poon T.W."/>
            <person name="Priest M."/>
            <person name="Roberts A."/>
            <person name="Saif S."/>
            <person name="Shea T."/>
            <person name="Sisk P."/>
            <person name="Sykes S."/>
            <person name="Wortman J."/>
            <person name="Nusbaum C."/>
            <person name="Birren B."/>
        </authorList>
    </citation>
    <scope>NUCLEOTIDE SEQUENCE [LARGE SCALE GENOMIC DNA]</scope>
    <source>
        <strain evidence="5">Epiroticus2</strain>
    </source>
</reference>
<evidence type="ECO:0000256" key="2">
    <source>
        <dbReference type="SAM" id="SignalP"/>
    </source>
</evidence>
<dbReference type="PANTHER" id="PTHR20987">
    <property type="entry name" value="CHITIN-BINDING TYPE-2 DOMAIN-CONTAINING PROTEIN-RELATED"/>
    <property type="match status" value="1"/>
</dbReference>
<feature type="compositionally biased region" description="Low complexity" evidence="1">
    <location>
        <begin position="205"/>
        <end position="232"/>
    </location>
</feature>
<dbReference type="SUPFAM" id="SSF57625">
    <property type="entry name" value="Invertebrate chitin-binding proteins"/>
    <property type="match status" value="5"/>
</dbReference>
<feature type="compositionally biased region" description="Polar residues" evidence="1">
    <location>
        <begin position="285"/>
        <end position="313"/>
    </location>
</feature>
<feature type="domain" description="Chitin-binding type-2" evidence="3">
    <location>
        <begin position="454"/>
        <end position="515"/>
    </location>
</feature>
<dbReference type="InterPro" id="IPR036508">
    <property type="entry name" value="Chitin-bd_dom_sf"/>
</dbReference>
<evidence type="ECO:0000313" key="5">
    <source>
        <dbReference type="Proteomes" id="UP000075885"/>
    </source>
</evidence>
<dbReference type="Pfam" id="PF01607">
    <property type="entry name" value="CBM_14"/>
    <property type="match status" value="4"/>
</dbReference>
<dbReference type="PROSITE" id="PS50940">
    <property type="entry name" value="CHIT_BIND_II"/>
    <property type="match status" value="5"/>
</dbReference>
<evidence type="ECO:0000256" key="1">
    <source>
        <dbReference type="SAM" id="MobiDB-lite"/>
    </source>
</evidence>
<dbReference type="VEuPathDB" id="VectorBase:AEPI005836"/>
<dbReference type="GO" id="GO:0008061">
    <property type="term" value="F:chitin binding"/>
    <property type="evidence" value="ECO:0007669"/>
    <property type="project" value="InterPro"/>
</dbReference>
<dbReference type="InterPro" id="IPR002557">
    <property type="entry name" value="Chitin-bd_dom"/>
</dbReference>
<dbReference type="STRING" id="199890.A0A182PFX7"/>
<feature type="compositionally biased region" description="Low complexity" evidence="1">
    <location>
        <begin position="321"/>
        <end position="334"/>
    </location>
</feature>
<name>A0A182PFX7_9DIPT</name>
<feature type="compositionally biased region" description="Low complexity" evidence="1">
    <location>
        <begin position="240"/>
        <end position="274"/>
    </location>
</feature>
<organism evidence="4 5">
    <name type="scientific">Anopheles epiroticus</name>
    <dbReference type="NCBI Taxonomy" id="199890"/>
    <lineage>
        <taxon>Eukaryota</taxon>
        <taxon>Metazoa</taxon>
        <taxon>Ecdysozoa</taxon>
        <taxon>Arthropoda</taxon>
        <taxon>Hexapoda</taxon>
        <taxon>Insecta</taxon>
        <taxon>Pterygota</taxon>
        <taxon>Neoptera</taxon>
        <taxon>Endopterygota</taxon>
        <taxon>Diptera</taxon>
        <taxon>Nematocera</taxon>
        <taxon>Culicoidea</taxon>
        <taxon>Culicidae</taxon>
        <taxon>Anophelinae</taxon>
        <taxon>Anopheles</taxon>
    </lineage>
</organism>
<dbReference type="SMART" id="SM00494">
    <property type="entry name" value="ChtBD2"/>
    <property type="match status" value="5"/>
</dbReference>
<feature type="chain" id="PRO_5008131249" description="Chitin-binding type-2 domain-containing protein" evidence="2">
    <location>
        <begin position="28"/>
        <end position="605"/>
    </location>
</feature>
<reference evidence="4" key="2">
    <citation type="submission" date="2020-05" db="UniProtKB">
        <authorList>
            <consortium name="EnsemblMetazoa"/>
        </authorList>
    </citation>
    <scope>IDENTIFICATION</scope>
    <source>
        <strain evidence="4">Epiroticus2</strain>
    </source>
</reference>
<feature type="signal peptide" evidence="2">
    <location>
        <begin position="1"/>
        <end position="27"/>
    </location>
</feature>
<proteinExistence type="predicted"/>
<feature type="region of interest" description="Disordered" evidence="1">
    <location>
        <begin position="174"/>
        <end position="361"/>
    </location>
</feature>
<dbReference type="EnsemblMetazoa" id="AEPI005836-RA">
    <property type="protein sequence ID" value="AEPI005836-PA"/>
    <property type="gene ID" value="AEPI005836"/>
</dbReference>
<dbReference type="Proteomes" id="UP000075885">
    <property type="component" value="Unassembled WGS sequence"/>
</dbReference>
<keyword evidence="5" id="KW-1185">Reference proteome</keyword>
<dbReference type="Gene3D" id="2.170.140.10">
    <property type="entry name" value="Chitin binding domain"/>
    <property type="match status" value="5"/>
</dbReference>
<keyword evidence="2" id="KW-0732">Signal</keyword>
<dbReference type="GO" id="GO:0005576">
    <property type="term" value="C:extracellular region"/>
    <property type="evidence" value="ECO:0007669"/>
    <property type="project" value="InterPro"/>
</dbReference>
<dbReference type="PANTHER" id="PTHR20987:SF0">
    <property type="entry name" value="CHITIN-BINDING TYPE-2 DOMAIN-CONTAINING PROTEIN-RELATED"/>
    <property type="match status" value="1"/>
</dbReference>
<feature type="domain" description="Chitin-binding type-2" evidence="3">
    <location>
        <begin position="112"/>
        <end position="172"/>
    </location>
</feature>
<feature type="compositionally biased region" description="Polar residues" evidence="1">
    <location>
        <begin position="185"/>
        <end position="204"/>
    </location>
</feature>
<feature type="domain" description="Chitin-binding type-2" evidence="3">
    <location>
        <begin position="547"/>
        <end position="604"/>
    </location>
</feature>
<evidence type="ECO:0000313" key="4">
    <source>
        <dbReference type="EnsemblMetazoa" id="AEPI005836-PA"/>
    </source>
</evidence>
<feature type="domain" description="Chitin-binding type-2" evidence="3">
    <location>
        <begin position="367"/>
        <end position="428"/>
    </location>
</feature>
<feature type="domain" description="Chitin-binding type-2" evidence="3">
    <location>
        <begin position="32"/>
        <end position="93"/>
    </location>
</feature>
<feature type="compositionally biased region" description="Low complexity" evidence="1">
    <location>
        <begin position="351"/>
        <end position="361"/>
    </location>
</feature>
<dbReference type="AlphaFoldDB" id="A0A182PFX7"/>
<evidence type="ECO:0000259" key="3">
    <source>
        <dbReference type="PROSITE" id="PS50940"/>
    </source>
</evidence>
<accession>A0A182PFX7</accession>
<protein>
    <recommendedName>
        <fullName evidence="3">Chitin-binding type-2 domain-containing protein</fullName>
    </recommendedName>
</protein>
<sequence>MQRRPMQTVIGAVLLVQTLTVLPVAVADGPEPFKCTTKGRFADLADPDCKSYYLCNQNTDGSLIPARVTCPGTTIFSPEKMTCVASPPNICPRTTTTEGPAPSSTVSDASGPFQCPGQGRYENVNSPDCTTYYLCLLEGDRVLPSLAQCSSSQVFDPSQQKCVLPDMYACPNRTPPTVSPPALTTPATSSGPTTNIPLTTPEQGPSSTTTNIPLTTPSTTNVVTPEPTTNIPLTTPDIGPPSTTTPESTTNIPLTTPDLGPSSTTTVETPEPTSNIPLTTPGLEPSSSTAEVTQEPTTSLPPSTPDEPTTSLPPSTPDMLPSPTTTEATPDSTTGFPLTTPGLEPSSTASTTPALPVITTTTSPSAPFQCVSEGRYPNPSVAGCKSYILCVRNSIGTLTPLTFDCPPTTIFSPSFAMCVTAAIYTCGNELTTGGPSTTEPSPSTTMVPSTTPAPYVCTGVGRFPDPDSIYCKSYYLCLYDGNLKLIGVQLTCPIGSVFAVEEARCASADIYRCGTGGGAEGTTPVTTTTTTTTTSTTTVATSTLGLEGDCRTAGKFPLPNECASYRFCVLLSSGELVEFIFKCPGGTVFDEQRQACSDRYECTRA</sequence>